<feature type="compositionally biased region" description="Polar residues" evidence="1">
    <location>
        <begin position="1"/>
        <end position="11"/>
    </location>
</feature>
<evidence type="ECO:0000256" key="1">
    <source>
        <dbReference type="SAM" id="MobiDB-lite"/>
    </source>
</evidence>
<organism evidence="2">
    <name type="scientific">Nothobranchius kadleci</name>
    <name type="common">African annual killifish</name>
    <dbReference type="NCBI Taxonomy" id="1051664"/>
    <lineage>
        <taxon>Eukaryota</taxon>
        <taxon>Metazoa</taxon>
        <taxon>Chordata</taxon>
        <taxon>Craniata</taxon>
        <taxon>Vertebrata</taxon>
        <taxon>Euteleostomi</taxon>
        <taxon>Actinopterygii</taxon>
        <taxon>Neopterygii</taxon>
        <taxon>Teleostei</taxon>
        <taxon>Neoteleostei</taxon>
        <taxon>Acanthomorphata</taxon>
        <taxon>Ovalentaria</taxon>
        <taxon>Atherinomorphae</taxon>
        <taxon>Cyprinodontiformes</taxon>
        <taxon>Nothobranchiidae</taxon>
        <taxon>Nothobranchius</taxon>
    </lineage>
</organism>
<feature type="non-terminal residue" evidence="2">
    <location>
        <position position="80"/>
    </location>
</feature>
<protein>
    <submittedName>
        <fullName evidence="2">ATG10 autophagy related 10 homolog</fullName>
    </submittedName>
</protein>
<reference evidence="2" key="2">
    <citation type="submission" date="2016-06" db="EMBL/GenBank/DDBJ databases">
        <title>The genome of a short-lived fish provides insights into sex chromosome evolution and the genetic control of aging.</title>
        <authorList>
            <person name="Reichwald K."/>
            <person name="Felder M."/>
            <person name="Petzold A."/>
            <person name="Koch P."/>
            <person name="Groth M."/>
            <person name="Platzer M."/>
        </authorList>
    </citation>
    <scope>NUCLEOTIDE SEQUENCE</scope>
    <source>
        <tissue evidence="2">Brain</tissue>
    </source>
</reference>
<sequence>MDHDQNINVGSRSMKPPSPLRTSGPSSKGRRTHTNPTRMISQTLDMDMIGSRTEEFMKLVLTAAEDKHRPMNYVLLWLSL</sequence>
<gene>
    <name evidence="2" type="primary">ATG10</name>
</gene>
<name>A0A1A8D189_NOTKA</name>
<dbReference type="EMBL" id="HADZ01021916">
    <property type="protein sequence ID" value="SBP85857.1"/>
    <property type="molecule type" value="Transcribed_RNA"/>
</dbReference>
<feature type="region of interest" description="Disordered" evidence="1">
    <location>
        <begin position="1"/>
        <end position="39"/>
    </location>
</feature>
<proteinExistence type="predicted"/>
<evidence type="ECO:0000313" key="2">
    <source>
        <dbReference type="EMBL" id="SBP85857.1"/>
    </source>
</evidence>
<accession>A0A1A8D189</accession>
<dbReference type="AlphaFoldDB" id="A0A1A8D189"/>
<reference evidence="2" key="1">
    <citation type="submission" date="2016-05" db="EMBL/GenBank/DDBJ databases">
        <authorList>
            <person name="Lavstsen T."/>
            <person name="Jespersen J.S."/>
        </authorList>
    </citation>
    <scope>NUCLEOTIDE SEQUENCE</scope>
    <source>
        <tissue evidence="2">Brain</tissue>
    </source>
</reference>